<keyword evidence="2" id="KW-1185">Reference proteome</keyword>
<evidence type="ECO:0000313" key="1">
    <source>
        <dbReference type="EMBL" id="TRZ08752.1"/>
    </source>
</evidence>
<protein>
    <submittedName>
        <fullName evidence="1">Uncharacterized protein</fullName>
    </submittedName>
</protein>
<accession>A0A8K1FZ70</accession>
<dbReference type="EMBL" id="SWJQ01001253">
    <property type="protein sequence ID" value="TRZ08752.1"/>
    <property type="molecule type" value="Genomic_DNA"/>
</dbReference>
<name>A0A8K1FZ70_9PASS</name>
<organism evidence="1 2">
    <name type="scientific">Zosterops borbonicus</name>
    <dbReference type="NCBI Taxonomy" id="364589"/>
    <lineage>
        <taxon>Eukaryota</taxon>
        <taxon>Metazoa</taxon>
        <taxon>Chordata</taxon>
        <taxon>Craniata</taxon>
        <taxon>Vertebrata</taxon>
        <taxon>Euteleostomi</taxon>
        <taxon>Archelosauria</taxon>
        <taxon>Archosauria</taxon>
        <taxon>Dinosauria</taxon>
        <taxon>Saurischia</taxon>
        <taxon>Theropoda</taxon>
        <taxon>Coelurosauria</taxon>
        <taxon>Aves</taxon>
        <taxon>Neognathae</taxon>
        <taxon>Neoaves</taxon>
        <taxon>Telluraves</taxon>
        <taxon>Australaves</taxon>
        <taxon>Passeriformes</taxon>
        <taxon>Sylvioidea</taxon>
        <taxon>Zosteropidae</taxon>
        <taxon>Zosterops</taxon>
    </lineage>
</organism>
<sequence>MDTTGYFSGPSVFQKPLLSHLGCQKLMPLSGYLEQRLDKIKRIRAKQPQFPQLFFIGLVFQALHQPCCPPLDVFKHLNVLPKLRGPELDTVLEEQLHQCQVQRKNYFPGPAGHTIPDTGQDAIVPLGSLGTLLAHVQSAVDQYPQVPFCLATVQPLCLHPAVLQGVIVAKVQNLALGLVKLHVVGLGPSIQPIYTEVAIMHGRSHQKGKTTPDLGNRFADRTAKGVAGIGILALVPQKETDLSEFTPKYNH</sequence>
<dbReference type="AlphaFoldDB" id="A0A8K1FZ70"/>
<dbReference type="OrthoDB" id="9220997at2759"/>
<gene>
    <name evidence="1" type="ORF">HGM15179_018349</name>
</gene>
<evidence type="ECO:0000313" key="2">
    <source>
        <dbReference type="Proteomes" id="UP000796761"/>
    </source>
</evidence>
<dbReference type="Proteomes" id="UP000796761">
    <property type="component" value="Unassembled WGS sequence"/>
</dbReference>
<proteinExistence type="predicted"/>
<reference evidence="1" key="1">
    <citation type="submission" date="2019-04" db="EMBL/GenBank/DDBJ databases">
        <title>Genome assembly of Zosterops borbonicus 15179.</title>
        <authorList>
            <person name="Leroy T."/>
            <person name="Anselmetti Y."/>
            <person name="Tilak M.-K."/>
            <person name="Nabholz B."/>
        </authorList>
    </citation>
    <scope>NUCLEOTIDE SEQUENCE</scope>
    <source>
        <strain evidence="1">HGM_15179</strain>
        <tissue evidence="1">Muscle</tissue>
    </source>
</reference>
<comment type="caution">
    <text evidence="1">The sequence shown here is derived from an EMBL/GenBank/DDBJ whole genome shotgun (WGS) entry which is preliminary data.</text>
</comment>